<organism evidence="1 2">
    <name type="scientific">Glycomyces endophyticus</name>
    <dbReference type="NCBI Taxonomy" id="480996"/>
    <lineage>
        <taxon>Bacteria</taxon>
        <taxon>Bacillati</taxon>
        <taxon>Actinomycetota</taxon>
        <taxon>Actinomycetes</taxon>
        <taxon>Glycomycetales</taxon>
        <taxon>Glycomycetaceae</taxon>
        <taxon>Glycomyces</taxon>
    </lineage>
</organism>
<accession>A0ABP4SQZ5</accession>
<dbReference type="RefSeq" id="WP_344486594.1">
    <property type="nucleotide sequence ID" value="NZ_BAAAQF010000007.1"/>
</dbReference>
<protein>
    <submittedName>
        <fullName evidence="1">Uncharacterized protein</fullName>
    </submittedName>
</protein>
<name>A0ABP4SQZ5_9ACTN</name>
<gene>
    <name evidence="1" type="ORF">GCM10009830_24560</name>
</gene>
<sequence length="118" mass="12852">MSVNLPSLDQILTEAARRLEDLTPDLTPEEVDRVVEHSLATTLVTATMPTYAMTATMALTLRLKSIQLPADTARHWSYCDQVGQAAGFLLTELRAACSEARSQILTALGRHRGGSNAR</sequence>
<comment type="caution">
    <text evidence="1">The sequence shown here is derived from an EMBL/GenBank/DDBJ whole genome shotgun (WGS) entry which is preliminary data.</text>
</comment>
<proteinExistence type="predicted"/>
<evidence type="ECO:0000313" key="2">
    <source>
        <dbReference type="Proteomes" id="UP001499851"/>
    </source>
</evidence>
<reference evidence="2" key="1">
    <citation type="journal article" date="2019" name="Int. J. Syst. Evol. Microbiol.">
        <title>The Global Catalogue of Microorganisms (GCM) 10K type strain sequencing project: providing services to taxonomists for standard genome sequencing and annotation.</title>
        <authorList>
            <consortium name="The Broad Institute Genomics Platform"/>
            <consortium name="The Broad Institute Genome Sequencing Center for Infectious Disease"/>
            <person name="Wu L."/>
            <person name="Ma J."/>
        </authorList>
    </citation>
    <scope>NUCLEOTIDE SEQUENCE [LARGE SCALE GENOMIC DNA]</scope>
    <source>
        <strain evidence="2">JCM 16001</strain>
    </source>
</reference>
<dbReference type="Proteomes" id="UP001499851">
    <property type="component" value="Unassembled WGS sequence"/>
</dbReference>
<keyword evidence="2" id="KW-1185">Reference proteome</keyword>
<evidence type="ECO:0000313" key="1">
    <source>
        <dbReference type="EMBL" id="GAA1676880.1"/>
    </source>
</evidence>
<dbReference type="EMBL" id="BAAAQF010000007">
    <property type="protein sequence ID" value="GAA1676880.1"/>
    <property type="molecule type" value="Genomic_DNA"/>
</dbReference>